<keyword evidence="3" id="KW-1185">Reference proteome</keyword>
<sequence length="219" mass="23838">MTTAATQSNLPPKLANEESSNHHNNNLPGATTTASTTANKRPASTSACSDQEHNKRTKTATFATSNTALANNNNNNNNNNQEHCLSSRLKRSSSTTTIRNDETASTSGSYSSSPVTALLDAINGSSIATNIIARLVDVCLCELQLTNEQSTALISHVCGYEPLHVDLVWRAVRRKNGDKFTALEATADSVARHWWRDWEAVAEVLRRIHETLCTLVYAV</sequence>
<reference evidence="2" key="1">
    <citation type="submission" date="2020-10" db="EMBL/GenBank/DDBJ databases">
        <title>Unveiling of a novel bifunctional photoreceptor, Dualchrome1, isolated from a cosmopolitan green alga.</title>
        <authorList>
            <person name="Suzuki S."/>
            <person name="Kawachi M."/>
        </authorList>
    </citation>
    <scope>NUCLEOTIDE SEQUENCE</scope>
    <source>
        <strain evidence="2">NIES 2893</strain>
    </source>
</reference>
<dbReference type="Proteomes" id="UP000660262">
    <property type="component" value="Unassembled WGS sequence"/>
</dbReference>
<name>A0A830HEU5_9CHLO</name>
<dbReference type="EMBL" id="BNJQ01000010">
    <property type="protein sequence ID" value="GHP05564.1"/>
    <property type="molecule type" value="Genomic_DNA"/>
</dbReference>
<protein>
    <submittedName>
        <fullName evidence="2">Uncharacterized protein</fullName>
    </submittedName>
</protein>
<feature type="region of interest" description="Disordered" evidence="1">
    <location>
        <begin position="1"/>
        <end position="113"/>
    </location>
</feature>
<dbReference type="AlphaFoldDB" id="A0A830HEU5"/>
<feature type="compositionally biased region" description="Polar residues" evidence="1">
    <location>
        <begin position="59"/>
        <end position="70"/>
    </location>
</feature>
<gene>
    <name evidence="2" type="ORF">PPROV_000431400</name>
</gene>
<proteinExistence type="predicted"/>
<accession>A0A830HEU5</accession>
<feature type="compositionally biased region" description="Polar residues" evidence="1">
    <location>
        <begin position="27"/>
        <end position="49"/>
    </location>
</feature>
<evidence type="ECO:0000256" key="1">
    <source>
        <dbReference type="SAM" id="MobiDB-lite"/>
    </source>
</evidence>
<organism evidence="2 3">
    <name type="scientific">Pycnococcus provasolii</name>
    <dbReference type="NCBI Taxonomy" id="41880"/>
    <lineage>
        <taxon>Eukaryota</taxon>
        <taxon>Viridiplantae</taxon>
        <taxon>Chlorophyta</taxon>
        <taxon>Pseudoscourfieldiophyceae</taxon>
        <taxon>Pseudoscourfieldiales</taxon>
        <taxon>Pycnococcaceae</taxon>
        <taxon>Pycnococcus</taxon>
    </lineage>
</organism>
<feature type="compositionally biased region" description="Polar residues" evidence="1">
    <location>
        <begin position="1"/>
        <end position="10"/>
    </location>
</feature>
<comment type="caution">
    <text evidence="2">The sequence shown here is derived from an EMBL/GenBank/DDBJ whole genome shotgun (WGS) entry which is preliminary data.</text>
</comment>
<evidence type="ECO:0000313" key="2">
    <source>
        <dbReference type="EMBL" id="GHP05564.1"/>
    </source>
</evidence>
<feature type="compositionally biased region" description="Low complexity" evidence="1">
    <location>
        <begin position="71"/>
        <end position="80"/>
    </location>
</feature>
<evidence type="ECO:0000313" key="3">
    <source>
        <dbReference type="Proteomes" id="UP000660262"/>
    </source>
</evidence>